<dbReference type="EMBL" id="QVIG01000001">
    <property type="protein sequence ID" value="RGD61081.1"/>
    <property type="molecule type" value="Genomic_DNA"/>
</dbReference>
<evidence type="ECO:0000313" key="5">
    <source>
        <dbReference type="Proteomes" id="UP000263377"/>
    </source>
</evidence>
<accession>A0A372ZZ60</accession>
<dbReference type="InterPro" id="IPR050515">
    <property type="entry name" value="Beta-lactam/transpept"/>
</dbReference>
<keyword evidence="2" id="KW-1133">Transmembrane helix</keyword>
<evidence type="ECO:0000256" key="1">
    <source>
        <dbReference type="SAM" id="MobiDB-lite"/>
    </source>
</evidence>
<evidence type="ECO:0000313" key="4">
    <source>
        <dbReference type="EMBL" id="RGD61081.1"/>
    </source>
</evidence>
<dbReference type="InterPro" id="IPR001460">
    <property type="entry name" value="PCN-bd_Tpept"/>
</dbReference>
<organism evidence="4 5">
    <name type="scientific">Kitasatospora xanthocidica</name>
    <dbReference type="NCBI Taxonomy" id="83382"/>
    <lineage>
        <taxon>Bacteria</taxon>
        <taxon>Bacillati</taxon>
        <taxon>Actinomycetota</taxon>
        <taxon>Actinomycetes</taxon>
        <taxon>Kitasatosporales</taxon>
        <taxon>Streptomycetaceae</taxon>
        <taxon>Kitasatospora</taxon>
    </lineage>
</organism>
<dbReference type="GO" id="GO:0071972">
    <property type="term" value="F:peptidoglycan L,D-transpeptidase activity"/>
    <property type="evidence" value="ECO:0007669"/>
    <property type="project" value="TreeGrafter"/>
</dbReference>
<dbReference type="GO" id="GO:0005886">
    <property type="term" value="C:plasma membrane"/>
    <property type="evidence" value="ECO:0007669"/>
    <property type="project" value="TreeGrafter"/>
</dbReference>
<gene>
    <name evidence="4" type="ORF">DR950_27910</name>
</gene>
<dbReference type="GO" id="GO:0071555">
    <property type="term" value="P:cell wall organization"/>
    <property type="evidence" value="ECO:0007669"/>
    <property type="project" value="TreeGrafter"/>
</dbReference>
<proteinExistence type="predicted"/>
<protein>
    <recommendedName>
        <fullName evidence="3">Penicillin-binding protein transpeptidase domain-containing protein</fullName>
    </recommendedName>
</protein>
<name>A0A372ZZ60_9ACTN</name>
<dbReference type="PANTHER" id="PTHR30627">
    <property type="entry name" value="PEPTIDOGLYCAN D,D-TRANSPEPTIDASE"/>
    <property type="match status" value="1"/>
</dbReference>
<dbReference type="SUPFAM" id="SSF56601">
    <property type="entry name" value="beta-lactamase/transpeptidase-like"/>
    <property type="match status" value="1"/>
</dbReference>
<evidence type="ECO:0000256" key="2">
    <source>
        <dbReference type="SAM" id="Phobius"/>
    </source>
</evidence>
<keyword evidence="2" id="KW-0812">Transmembrane</keyword>
<dbReference type="PANTHER" id="PTHR30627:SF24">
    <property type="entry name" value="PENICILLIN-BINDING PROTEIN 4B"/>
    <property type="match status" value="1"/>
</dbReference>
<dbReference type="RefSeq" id="WP_074001273.1">
    <property type="nucleotide sequence ID" value="NZ_QVIG01000001.1"/>
</dbReference>
<feature type="transmembrane region" description="Helical" evidence="2">
    <location>
        <begin position="7"/>
        <end position="26"/>
    </location>
</feature>
<keyword evidence="2" id="KW-0472">Membrane</keyword>
<dbReference type="GO" id="GO:0008658">
    <property type="term" value="F:penicillin binding"/>
    <property type="evidence" value="ECO:0007669"/>
    <property type="project" value="InterPro"/>
</dbReference>
<dbReference type="Pfam" id="PF00905">
    <property type="entry name" value="Transpeptidase"/>
    <property type="match status" value="1"/>
</dbReference>
<reference evidence="4 5" key="1">
    <citation type="submission" date="2018-08" db="EMBL/GenBank/DDBJ databases">
        <title>Diversity &amp; Physiological Properties of Lignin-Decomposing Actinobacteria from Soil.</title>
        <authorList>
            <person name="Roh S.G."/>
            <person name="Kim S.B."/>
        </authorList>
    </citation>
    <scope>NUCLEOTIDE SEQUENCE [LARGE SCALE GENOMIC DNA]</scope>
    <source>
        <strain evidence="4 5">MMS17-GH009</strain>
    </source>
</reference>
<evidence type="ECO:0000259" key="3">
    <source>
        <dbReference type="Pfam" id="PF00905"/>
    </source>
</evidence>
<feature type="compositionally biased region" description="Low complexity" evidence="1">
    <location>
        <begin position="113"/>
        <end position="152"/>
    </location>
</feature>
<dbReference type="Gene3D" id="3.40.710.10">
    <property type="entry name" value="DD-peptidase/beta-lactamase superfamily"/>
    <property type="match status" value="1"/>
</dbReference>
<keyword evidence="5" id="KW-1185">Reference proteome</keyword>
<dbReference type="Proteomes" id="UP000263377">
    <property type="component" value="Unassembled WGS sequence"/>
</dbReference>
<comment type="caution">
    <text evidence="4">The sequence shown here is derived from an EMBL/GenBank/DDBJ whole genome shotgun (WGS) entry which is preliminary data.</text>
</comment>
<feature type="domain" description="Penicillin-binding protein transpeptidase" evidence="3">
    <location>
        <begin position="313"/>
        <end position="583"/>
    </location>
</feature>
<dbReference type="AlphaFoldDB" id="A0A372ZZ60"/>
<dbReference type="InterPro" id="IPR012338">
    <property type="entry name" value="Beta-lactam/transpept-like"/>
</dbReference>
<feature type="region of interest" description="Disordered" evidence="1">
    <location>
        <begin position="111"/>
        <end position="152"/>
    </location>
</feature>
<sequence>MRSGAKIGIITGVSIAVLAGGGYGVYSLVSESDGVSGGKKPRTVVAEPPTADQATAGLKDFLTAWAAGDIAKAASLTDDPAAATAGLTAFRDQVKPSALTLTPFGPTTQQVFSAATGTPAPAAKPTAGASATPGATGTPGAGDSPSAAATPAPTGTLMSYKARAEFAGTNRAWDYQGFLGVVKMSDNTPAVHWAPSVIHPHLSGNETIAVQPVFAPPSTVVDRNGKPVQGASLTQSLLTTLQDNANKLLPPDPAKDQDAGSAVVISDPAGKGPQDKLFTIVEPKPGKPFKLTIDNTLQAAAEKAMTDLAGKPGSIVAIEPSTGQVLAFANSPATGQNRAFAGLLAPGSTMKIVTSAALLENGVNPDTVVACPEKSSNPHAIPNSFPGAFPNNTLQQDFMMSCNTAFINQGLTSLKPETLNGTAKDVFGIGLEWKTGLPNTDGKVPAAPGSKDEQAMNYIGQGKVQMNPLAIASVTATVQSGEFKQPILVAELPQQKAARPLSPDVDAKLKAMMAATATGGTARDVMAGITDNAGAKTGSAEVAGVDVTNSWFTAYRGNVAVAAEVQGGGHGVDAAGPAVASILKAAGGR</sequence>